<dbReference type="PANTHER" id="PTHR31998">
    <property type="entry name" value="K(+)-INSENSITIVE PYROPHOSPHATE-ENERGIZED PROTON PUMP"/>
    <property type="match status" value="1"/>
</dbReference>
<keyword evidence="5" id="KW-0460">Magnesium</keyword>
<gene>
    <name evidence="11" type="ORF">MA16_Dca020045</name>
</gene>
<protein>
    <recommendedName>
        <fullName evidence="2">H(+)-exporting diphosphatase</fullName>
        <ecNumber evidence="2">7.1.3.1</ecNumber>
    </recommendedName>
</protein>
<evidence type="ECO:0000256" key="7">
    <source>
        <dbReference type="ARBA" id="ARBA00022989"/>
    </source>
</evidence>
<evidence type="ECO:0000256" key="6">
    <source>
        <dbReference type="ARBA" id="ARBA00022967"/>
    </source>
</evidence>
<proteinExistence type="predicted"/>
<evidence type="ECO:0000256" key="5">
    <source>
        <dbReference type="ARBA" id="ARBA00022842"/>
    </source>
</evidence>
<dbReference type="GO" id="GO:0009678">
    <property type="term" value="F:diphosphate hydrolysis-driven proton transmembrane transporter activity"/>
    <property type="evidence" value="ECO:0007669"/>
    <property type="project" value="UniProtKB-EC"/>
</dbReference>
<evidence type="ECO:0000256" key="8">
    <source>
        <dbReference type="ARBA" id="ARBA00023065"/>
    </source>
</evidence>
<evidence type="ECO:0000256" key="4">
    <source>
        <dbReference type="ARBA" id="ARBA00022692"/>
    </source>
</evidence>
<dbReference type="Proteomes" id="UP000233837">
    <property type="component" value="Unassembled WGS sequence"/>
</dbReference>
<reference evidence="11 12" key="1">
    <citation type="journal article" date="2016" name="Sci. Rep.">
        <title>The Dendrobium catenatum Lindl. genome sequence provides insights into polysaccharide synthase, floral development and adaptive evolution.</title>
        <authorList>
            <person name="Zhang G.Q."/>
            <person name="Xu Q."/>
            <person name="Bian C."/>
            <person name="Tsai W.C."/>
            <person name="Yeh C.M."/>
            <person name="Liu K.W."/>
            <person name="Yoshida K."/>
            <person name="Zhang L.S."/>
            <person name="Chang S.B."/>
            <person name="Chen F."/>
            <person name="Shi Y."/>
            <person name="Su Y.Y."/>
            <person name="Zhang Y.Q."/>
            <person name="Chen L.J."/>
            <person name="Yin Y."/>
            <person name="Lin M."/>
            <person name="Huang H."/>
            <person name="Deng H."/>
            <person name="Wang Z.W."/>
            <person name="Zhu S.L."/>
            <person name="Zhao X."/>
            <person name="Deng C."/>
            <person name="Niu S.C."/>
            <person name="Huang J."/>
            <person name="Wang M."/>
            <person name="Liu G.H."/>
            <person name="Yang H.J."/>
            <person name="Xiao X.J."/>
            <person name="Hsiao Y.Y."/>
            <person name="Wu W.L."/>
            <person name="Chen Y.Y."/>
            <person name="Mitsuda N."/>
            <person name="Ohme-Takagi M."/>
            <person name="Luo Y.B."/>
            <person name="Van de Peer Y."/>
            <person name="Liu Z.J."/>
        </authorList>
    </citation>
    <scope>NUCLEOTIDE SEQUENCE [LARGE SCALE GENOMIC DNA]</scope>
    <source>
        <tissue evidence="11">The whole plant</tissue>
    </source>
</reference>
<dbReference type="AlphaFoldDB" id="A0A2I0VYL8"/>
<keyword evidence="4 10" id="KW-0812">Transmembrane</keyword>
<evidence type="ECO:0000256" key="1">
    <source>
        <dbReference type="ARBA" id="ARBA00004127"/>
    </source>
</evidence>
<keyword evidence="8" id="KW-0406">Ion transport</keyword>
<dbReference type="EC" id="7.1.3.1" evidence="2"/>
<evidence type="ECO:0000313" key="11">
    <source>
        <dbReference type="EMBL" id="PKU68508.1"/>
    </source>
</evidence>
<name>A0A2I0VYL8_9ASPA</name>
<comment type="subcellular location">
    <subcellularLocation>
        <location evidence="1">Endomembrane system</location>
        <topology evidence="1">Multi-pass membrane protein</topology>
    </subcellularLocation>
</comment>
<dbReference type="Pfam" id="PF03030">
    <property type="entry name" value="H_PPase"/>
    <property type="match status" value="1"/>
</dbReference>
<evidence type="ECO:0000313" key="12">
    <source>
        <dbReference type="Proteomes" id="UP000233837"/>
    </source>
</evidence>
<keyword evidence="3" id="KW-0813">Transport</keyword>
<dbReference type="GO" id="GO:0004427">
    <property type="term" value="F:inorganic diphosphate phosphatase activity"/>
    <property type="evidence" value="ECO:0007669"/>
    <property type="project" value="InterPro"/>
</dbReference>
<keyword evidence="12" id="KW-1185">Reference proteome</keyword>
<evidence type="ECO:0000256" key="10">
    <source>
        <dbReference type="SAM" id="Phobius"/>
    </source>
</evidence>
<dbReference type="EMBL" id="KZ503088">
    <property type="protein sequence ID" value="PKU68508.1"/>
    <property type="molecule type" value="Genomic_DNA"/>
</dbReference>
<sequence length="52" mass="5656">MKSGRYTLRYKTVLKSIRSSKGNTTASIGKGFAIGSATLVSLALFDAFMRRP</sequence>
<dbReference type="InterPro" id="IPR004131">
    <property type="entry name" value="PPase-energised_H-pump"/>
</dbReference>
<evidence type="ECO:0000256" key="3">
    <source>
        <dbReference type="ARBA" id="ARBA00022448"/>
    </source>
</evidence>
<dbReference type="GO" id="GO:0016020">
    <property type="term" value="C:membrane"/>
    <property type="evidence" value="ECO:0007669"/>
    <property type="project" value="InterPro"/>
</dbReference>
<evidence type="ECO:0000256" key="9">
    <source>
        <dbReference type="ARBA" id="ARBA00023136"/>
    </source>
</evidence>
<keyword evidence="6" id="KW-1278">Translocase</keyword>
<keyword evidence="9 10" id="KW-0472">Membrane</keyword>
<organism evidence="11 12">
    <name type="scientific">Dendrobium catenatum</name>
    <dbReference type="NCBI Taxonomy" id="906689"/>
    <lineage>
        <taxon>Eukaryota</taxon>
        <taxon>Viridiplantae</taxon>
        <taxon>Streptophyta</taxon>
        <taxon>Embryophyta</taxon>
        <taxon>Tracheophyta</taxon>
        <taxon>Spermatophyta</taxon>
        <taxon>Magnoliopsida</taxon>
        <taxon>Liliopsida</taxon>
        <taxon>Asparagales</taxon>
        <taxon>Orchidaceae</taxon>
        <taxon>Epidendroideae</taxon>
        <taxon>Malaxideae</taxon>
        <taxon>Dendrobiinae</taxon>
        <taxon>Dendrobium</taxon>
    </lineage>
</organism>
<dbReference type="GO" id="GO:0012505">
    <property type="term" value="C:endomembrane system"/>
    <property type="evidence" value="ECO:0007669"/>
    <property type="project" value="UniProtKB-SubCell"/>
</dbReference>
<feature type="transmembrane region" description="Helical" evidence="10">
    <location>
        <begin position="28"/>
        <end position="49"/>
    </location>
</feature>
<accession>A0A2I0VYL8</accession>
<keyword evidence="7 10" id="KW-1133">Transmembrane helix</keyword>
<reference evidence="11 12" key="2">
    <citation type="journal article" date="2017" name="Nature">
        <title>The Apostasia genome and the evolution of orchids.</title>
        <authorList>
            <person name="Zhang G.Q."/>
            <person name="Liu K.W."/>
            <person name="Li Z."/>
            <person name="Lohaus R."/>
            <person name="Hsiao Y.Y."/>
            <person name="Niu S.C."/>
            <person name="Wang J.Y."/>
            <person name="Lin Y.C."/>
            <person name="Xu Q."/>
            <person name="Chen L.J."/>
            <person name="Yoshida K."/>
            <person name="Fujiwara S."/>
            <person name="Wang Z.W."/>
            <person name="Zhang Y.Q."/>
            <person name="Mitsuda N."/>
            <person name="Wang M."/>
            <person name="Liu G.H."/>
            <person name="Pecoraro L."/>
            <person name="Huang H.X."/>
            <person name="Xiao X.J."/>
            <person name="Lin M."/>
            <person name="Wu X.Y."/>
            <person name="Wu W.L."/>
            <person name="Chen Y.Y."/>
            <person name="Chang S.B."/>
            <person name="Sakamoto S."/>
            <person name="Ohme-Takagi M."/>
            <person name="Yagi M."/>
            <person name="Zeng S.J."/>
            <person name="Shen C.Y."/>
            <person name="Yeh C.M."/>
            <person name="Luo Y.B."/>
            <person name="Tsai W.C."/>
            <person name="Van de Peer Y."/>
            <person name="Liu Z.J."/>
        </authorList>
    </citation>
    <scope>NUCLEOTIDE SEQUENCE [LARGE SCALE GENOMIC DNA]</scope>
    <source>
        <tissue evidence="11">The whole plant</tissue>
    </source>
</reference>
<evidence type="ECO:0000256" key="2">
    <source>
        <dbReference type="ARBA" id="ARBA00013242"/>
    </source>
</evidence>